<keyword evidence="9" id="KW-0357">Heparan sulfate</keyword>
<accession>A0A5J4NHN3</accession>
<dbReference type="Proteomes" id="UP000324629">
    <property type="component" value="Unassembled WGS sequence"/>
</dbReference>
<feature type="region of interest" description="Disordered" evidence="12">
    <location>
        <begin position="233"/>
        <end position="272"/>
    </location>
</feature>
<protein>
    <recommendedName>
        <fullName evidence="15">Glypican</fullName>
    </recommendedName>
</protein>
<feature type="compositionally biased region" description="Low complexity" evidence="12">
    <location>
        <begin position="904"/>
        <end position="923"/>
    </location>
</feature>
<feature type="compositionally biased region" description="Polar residues" evidence="12">
    <location>
        <begin position="1021"/>
        <end position="1036"/>
    </location>
</feature>
<evidence type="ECO:0000313" key="13">
    <source>
        <dbReference type="EMBL" id="KAA3675156.1"/>
    </source>
</evidence>
<comment type="similarity">
    <text evidence="2 11">Belongs to the glypican family.</text>
</comment>
<dbReference type="GO" id="GO:0009966">
    <property type="term" value="P:regulation of signal transduction"/>
    <property type="evidence" value="ECO:0007669"/>
    <property type="project" value="InterPro"/>
</dbReference>
<dbReference type="PANTHER" id="PTHR10822:SF30">
    <property type="entry name" value="DALLY-LIKE, ISOFORM A"/>
    <property type="match status" value="1"/>
</dbReference>
<organism evidence="13 14">
    <name type="scientific">Paragonimus westermani</name>
    <dbReference type="NCBI Taxonomy" id="34504"/>
    <lineage>
        <taxon>Eukaryota</taxon>
        <taxon>Metazoa</taxon>
        <taxon>Spiralia</taxon>
        <taxon>Lophotrochozoa</taxon>
        <taxon>Platyhelminthes</taxon>
        <taxon>Trematoda</taxon>
        <taxon>Digenea</taxon>
        <taxon>Plagiorchiida</taxon>
        <taxon>Troglotremata</taxon>
        <taxon>Troglotrematidae</taxon>
        <taxon>Paragonimus</taxon>
    </lineage>
</organism>
<sequence length="1227" mass="135629">SSLSLPSYTCRFFLIVDYAKNSGLPFYIPLMSMDSFSFFWWSVVHVLIYSIIHYSTPVRALDCVRSKQEWFRVRYTSVRGNQPLVSGTGNCPFLHLPLLVTNLGYSMGLCPVPDESCCDKQMEADMYALSQRHFLQQANVNWLRVAEQMSNDSVALEYFFRSDLEQAKNRLHQFFSRIYGYNYKLNHGFFFQFFTDLEAYISGQRNHLDHLIENFFNQLRDNIVSLIERSTQGRTGPVSSDLGPASASVSQSSAVSRSNLGGSSSSEEATETRRLRCLSDRVAQLRPFDDVDVRLKARMLEAYPPARMLVNVLSTSSRLLSQLATQVTHRPECIAGMARFQFCAVCAGKSLRSVCQASCVKLMSSCLHVSGAETAQMVAIWPRLIDAIVMATVRLERSFNFPAVNRHLQMEISEAITSLQTRYEQTKTKFESECRGGFSGRGMPTLFSSSGSQNRPLPSGGHTPAFGGWPPSLRGSRRKRDISVQWPRNTRQRNPSYSSPELLDWQMRTHPQAPGVGGIGMDSGTNAYSLQQAYRQPTDFAPKPAWDTGSDELVSDVPERLMRWASQLKRTYTSLGNFFAVPGANFCPANSMPFKANDTNSTNCWNPPDLTSVNPDERVTETLQLLSEAAERLHQASSNNGDPDALVMQLPDTRQPLLRGYISSLHSPPTGLSYPIAAAEEDMQHFPEQNQWESALPRSAQFESMENPEGPNGMLTGSGVEEHNWDGVPPGNQPQTAHPSESPIDFRKVPILRPLPTTLSPSYVVPDRQPVDNFPLEGSAYEENQSPYEVPSEDQWSPKQPDARNTLNRDSIEGTDPYKPATLTFEPAGQGSSASTSSIPITSIIQTTYPTTTTQEPTTSEPTTFTSTTLLTTTVVATTRITTPVVVPLTRNWRFQEASKEVSTTRLPTTTEATAISTTGSSTQQPEWSFKPITHYGGLPDDEDSLIIPENTQPLSTSAPASFKDPSWSGSSKPGQQEASWWESSYTEGSGLPVESQGSNTQFHIPAYSENNYHLRPDKPTISTPQGAPGSGQLTFQGEPDQGSREARPAYNVPPVDAQEPPRSMPFENQPPNWVDPSQSYPASPGSGVVDGVWLGGRSDEPKGDDMWQNSLGSGGSKPIEFQPTHVERPPSPPISVVPQPPVVVPPIVHPPSVMPYQPMPPPEIWVPAQLGPGQPAAPVLFVREYQVQGPFYSPDAMQTKLNRAAVHAPLWNSLAIAMLHAHFAYL</sequence>
<feature type="compositionally biased region" description="Polar residues" evidence="12">
    <location>
        <begin position="968"/>
        <end position="988"/>
    </location>
</feature>
<dbReference type="GO" id="GO:0005886">
    <property type="term" value="C:plasma membrane"/>
    <property type="evidence" value="ECO:0007669"/>
    <property type="project" value="UniProtKB-SubCell"/>
</dbReference>
<keyword evidence="10" id="KW-0449">Lipoprotein</keyword>
<feature type="region of interest" description="Disordered" evidence="12">
    <location>
        <begin position="449"/>
        <end position="481"/>
    </location>
</feature>
<evidence type="ECO:0000256" key="12">
    <source>
        <dbReference type="SAM" id="MobiDB-lite"/>
    </source>
</evidence>
<comment type="subcellular location">
    <subcellularLocation>
        <location evidence="1">Cell membrane</location>
        <topology evidence="1">Lipid-anchor</topology>
        <topology evidence="1">GPI-anchor</topology>
    </subcellularLocation>
</comment>
<evidence type="ECO:0000256" key="10">
    <source>
        <dbReference type="ARBA" id="ARBA00023288"/>
    </source>
</evidence>
<dbReference type="GO" id="GO:0009986">
    <property type="term" value="C:cell surface"/>
    <property type="evidence" value="ECO:0007669"/>
    <property type="project" value="TreeGrafter"/>
</dbReference>
<dbReference type="EMBL" id="QNGE01002694">
    <property type="protein sequence ID" value="KAA3675156.1"/>
    <property type="molecule type" value="Genomic_DNA"/>
</dbReference>
<evidence type="ECO:0000256" key="6">
    <source>
        <dbReference type="ARBA" id="ARBA00022974"/>
    </source>
</evidence>
<feature type="region of interest" description="Disordered" evidence="12">
    <location>
        <begin position="1011"/>
        <end position="1069"/>
    </location>
</feature>
<feature type="compositionally biased region" description="Polar residues" evidence="12">
    <location>
        <begin position="794"/>
        <end position="809"/>
    </location>
</feature>
<evidence type="ECO:0000256" key="2">
    <source>
        <dbReference type="ARBA" id="ARBA00010260"/>
    </source>
</evidence>
<evidence type="ECO:0000313" key="14">
    <source>
        <dbReference type="Proteomes" id="UP000324629"/>
    </source>
</evidence>
<evidence type="ECO:0000256" key="5">
    <source>
        <dbReference type="ARBA" id="ARBA00022729"/>
    </source>
</evidence>
<dbReference type="GO" id="GO:0098552">
    <property type="term" value="C:side of membrane"/>
    <property type="evidence" value="ECO:0007669"/>
    <property type="project" value="UniProtKB-KW"/>
</dbReference>
<dbReference type="PANTHER" id="PTHR10822">
    <property type="entry name" value="GLYPICAN"/>
    <property type="match status" value="1"/>
</dbReference>
<dbReference type="GO" id="GO:0045202">
    <property type="term" value="C:synapse"/>
    <property type="evidence" value="ECO:0007669"/>
    <property type="project" value="TreeGrafter"/>
</dbReference>
<keyword evidence="4" id="KW-0336">GPI-anchor</keyword>
<keyword evidence="5" id="KW-0732">Signal</keyword>
<dbReference type="GO" id="GO:1905475">
    <property type="term" value="P:regulation of protein localization to membrane"/>
    <property type="evidence" value="ECO:0007669"/>
    <property type="project" value="TreeGrafter"/>
</dbReference>
<gene>
    <name evidence="13" type="ORF">DEA37_0011899</name>
</gene>
<evidence type="ECO:0000256" key="1">
    <source>
        <dbReference type="ARBA" id="ARBA00004609"/>
    </source>
</evidence>
<evidence type="ECO:0000256" key="3">
    <source>
        <dbReference type="ARBA" id="ARBA00022475"/>
    </source>
</evidence>
<dbReference type="GO" id="GO:0016477">
    <property type="term" value="P:cell migration"/>
    <property type="evidence" value="ECO:0007669"/>
    <property type="project" value="TreeGrafter"/>
</dbReference>
<dbReference type="AlphaFoldDB" id="A0A5J4NHN3"/>
<dbReference type="Pfam" id="PF01153">
    <property type="entry name" value="Glypican"/>
    <property type="match status" value="2"/>
</dbReference>
<evidence type="ECO:0000256" key="9">
    <source>
        <dbReference type="ARBA" id="ARBA00023207"/>
    </source>
</evidence>
<keyword evidence="6" id="KW-0654">Proteoglycan</keyword>
<comment type="caution">
    <text evidence="13">The sequence shown here is derived from an EMBL/GenBank/DDBJ whole genome shotgun (WGS) entry which is preliminary data.</text>
</comment>
<evidence type="ECO:0000256" key="4">
    <source>
        <dbReference type="ARBA" id="ARBA00022622"/>
    </source>
</evidence>
<feature type="compositionally biased region" description="Polar residues" evidence="12">
    <location>
        <begin position="950"/>
        <end position="960"/>
    </location>
</feature>
<feature type="non-terminal residue" evidence="13">
    <location>
        <position position="1"/>
    </location>
</feature>
<keyword evidence="8" id="KW-0325">Glycoprotein</keyword>
<proteinExistence type="inferred from homology"/>
<evidence type="ECO:0000256" key="11">
    <source>
        <dbReference type="RuleBase" id="RU003518"/>
    </source>
</evidence>
<dbReference type="InterPro" id="IPR001863">
    <property type="entry name" value="Glypican"/>
</dbReference>
<feature type="region of interest" description="Disordered" evidence="12">
    <location>
        <begin position="898"/>
        <end position="999"/>
    </location>
</feature>
<feature type="region of interest" description="Disordered" evidence="12">
    <location>
        <begin position="757"/>
        <end position="841"/>
    </location>
</feature>
<dbReference type="GO" id="GO:0005576">
    <property type="term" value="C:extracellular region"/>
    <property type="evidence" value="ECO:0007669"/>
    <property type="project" value="TreeGrafter"/>
</dbReference>
<evidence type="ECO:0008006" key="15">
    <source>
        <dbReference type="Google" id="ProtNLM"/>
    </source>
</evidence>
<evidence type="ECO:0000256" key="7">
    <source>
        <dbReference type="ARBA" id="ARBA00023136"/>
    </source>
</evidence>
<reference evidence="13 14" key="1">
    <citation type="journal article" date="2019" name="Gigascience">
        <title>Whole-genome sequence of the oriental lung fluke Paragonimus westermani.</title>
        <authorList>
            <person name="Oey H."/>
            <person name="Zakrzewski M."/>
            <person name="Narain K."/>
            <person name="Devi K.R."/>
            <person name="Agatsuma T."/>
            <person name="Nawaratna S."/>
            <person name="Gobert G.N."/>
            <person name="Jones M.K."/>
            <person name="Ragan M.A."/>
            <person name="McManus D.P."/>
            <person name="Krause L."/>
        </authorList>
    </citation>
    <scope>NUCLEOTIDE SEQUENCE [LARGE SCALE GENOMIC DNA]</scope>
    <source>
        <strain evidence="13 14">IND2009</strain>
    </source>
</reference>
<evidence type="ECO:0000256" key="8">
    <source>
        <dbReference type="ARBA" id="ARBA00023180"/>
    </source>
</evidence>
<keyword evidence="7" id="KW-0472">Membrane</keyword>
<keyword evidence="3" id="KW-1003">Cell membrane</keyword>
<feature type="compositionally biased region" description="Low complexity" evidence="12">
    <location>
        <begin position="245"/>
        <end position="267"/>
    </location>
</feature>
<feature type="compositionally biased region" description="Low complexity" evidence="12">
    <location>
        <begin position="832"/>
        <end position="841"/>
    </location>
</feature>
<keyword evidence="14" id="KW-1185">Reference proteome</keyword>
<feature type="region of interest" description="Disordered" evidence="12">
    <location>
        <begin position="700"/>
        <end position="745"/>
    </location>
</feature>
<name>A0A5J4NHN3_9TREM</name>